<proteinExistence type="predicted"/>
<organism evidence="4 5">
    <name type="scientific">Centaurea solstitialis</name>
    <name type="common">yellow star-thistle</name>
    <dbReference type="NCBI Taxonomy" id="347529"/>
    <lineage>
        <taxon>Eukaryota</taxon>
        <taxon>Viridiplantae</taxon>
        <taxon>Streptophyta</taxon>
        <taxon>Embryophyta</taxon>
        <taxon>Tracheophyta</taxon>
        <taxon>Spermatophyta</taxon>
        <taxon>Magnoliopsida</taxon>
        <taxon>eudicotyledons</taxon>
        <taxon>Gunneridae</taxon>
        <taxon>Pentapetalae</taxon>
        <taxon>asterids</taxon>
        <taxon>campanulids</taxon>
        <taxon>Asterales</taxon>
        <taxon>Asteraceae</taxon>
        <taxon>Carduoideae</taxon>
        <taxon>Cardueae</taxon>
        <taxon>Centaureinae</taxon>
        <taxon>Centaurea</taxon>
    </lineage>
</organism>
<evidence type="ECO:0000256" key="1">
    <source>
        <dbReference type="ARBA" id="ARBA00022801"/>
    </source>
</evidence>
<keyword evidence="1" id="KW-0378">Hydrolase</keyword>
<feature type="domain" description="Beta-galactosidase galactose-binding" evidence="3">
    <location>
        <begin position="17"/>
        <end position="99"/>
    </location>
</feature>
<dbReference type="PANTHER" id="PTHR23421">
    <property type="entry name" value="BETA-GALACTOSIDASE RELATED"/>
    <property type="match status" value="1"/>
</dbReference>
<protein>
    <recommendedName>
        <fullName evidence="3">Beta-galactosidase galactose-binding domain-containing protein</fullName>
    </recommendedName>
</protein>
<evidence type="ECO:0000259" key="3">
    <source>
        <dbReference type="Pfam" id="PF21467"/>
    </source>
</evidence>
<dbReference type="GO" id="GO:0004553">
    <property type="term" value="F:hydrolase activity, hydrolyzing O-glycosyl compounds"/>
    <property type="evidence" value="ECO:0007669"/>
    <property type="project" value="InterPro"/>
</dbReference>
<gene>
    <name evidence="4" type="ORF">OSB04_006294</name>
</gene>
<dbReference type="Pfam" id="PF21467">
    <property type="entry name" value="BetaGal_gal-bd"/>
    <property type="match status" value="1"/>
</dbReference>
<dbReference type="EMBL" id="JARYMX010000002">
    <property type="protein sequence ID" value="KAJ9561134.1"/>
    <property type="molecule type" value="Genomic_DNA"/>
</dbReference>
<dbReference type="SUPFAM" id="SSF49785">
    <property type="entry name" value="Galactose-binding domain-like"/>
    <property type="match status" value="1"/>
</dbReference>
<reference evidence="4" key="1">
    <citation type="submission" date="2023-03" db="EMBL/GenBank/DDBJ databases">
        <title>Chromosome-scale reference genome and RAD-based genetic map of yellow starthistle (Centaurea solstitialis) reveal putative structural variation and QTLs associated with invader traits.</title>
        <authorList>
            <person name="Reatini B."/>
            <person name="Cang F.A."/>
            <person name="Jiang Q."/>
            <person name="Mckibben M.T.W."/>
            <person name="Barker M.S."/>
            <person name="Rieseberg L.H."/>
            <person name="Dlugosch K.M."/>
        </authorList>
    </citation>
    <scope>NUCLEOTIDE SEQUENCE</scope>
    <source>
        <strain evidence="4">CAN-66</strain>
        <tissue evidence="4">Leaf</tissue>
    </source>
</reference>
<comment type="caution">
    <text evidence="4">The sequence shown here is derived from an EMBL/GenBank/DDBJ whole genome shotgun (WGS) entry which is preliminary data.</text>
</comment>
<sequence length="122" mass="13847">MLFGEKRKKSPKIKIEMAYFNAPEGGEPLAIDMKRMGKGQVWINGESIGRYWTQHAKGTCSNACSYTGTYRPVKCQTRCGKPTQRWYHVPRSWLKPTQNLIVVFEEIGGDASTISLMKRTTS</sequence>
<evidence type="ECO:0000313" key="4">
    <source>
        <dbReference type="EMBL" id="KAJ9561134.1"/>
    </source>
</evidence>
<accession>A0AA38THN4</accession>
<dbReference type="Gene3D" id="2.60.120.260">
    <property type="entry name" value="Galactose-binding domain-like"/>
    <property type="match status" value="2"/>
</dbReference>
<keyword evidence="2" id="KW-0326">Glycosidase</keyword>
<dbReference type="GO" id="GO:0005975">
    <property type="term" value="P:carbohydrate metabolic process"/>
    <property type="evidence" value="ECO:0007669"/>
    <property type="project" value="InterPro"/>
</dbReference>
<name>A0AA38THN4_9ASTR</name>
<dbReference type="AlphaFoldDB" id="A0AA38THN4"/>
<keyword evidence="5" id="KW-1185">Reference proteome</keyword>
<dbReference type="PRINTS" id="PR00742">
    <property type="entry name" value="GLHYDRLASE35"/>
</dbReference>
<dbReference type="InterPro" id="IPR008979">
    <property type="entry name" value="Galactose-bd-like_sf"/>
</dbReference>
<dbReference type="Proteomes" id="UP001172457">
    <property type="component" value="Chromosome 2"/>
</dbReference>
<dbReference type="InterPro" id="IPR001944">
    <property type="entry name" value="Glycoside_Hdrlase_35"/>
</dbReference>
<evidence type="ECO:0000256" key="2">
    <source>
        <dbReference type="ARBA" id="ARBA00023295"/>
    </source>
</evidence>
<dbReference type="InterPro" id="IPR048913">
    <property type="entry name" value="BetaGal_gal-bd"/>
</dbReference>
<evidence type="ECO:0000313" key="5">
    <source>
        <dbReference type="Proteomes" id="UP001172457"/>
    </source>
</evidence>